<keyword evidence="3 8" id="KW-0378">Hydrolase</keyword>
<gene>
    <name evidence="12" type="ORF">J0S82_010280</name>
</gene>
<dbReference type="InterPro" id="IPR001314">
    <property type="entry name" value="Peptidase_S1A"/>
</dbReference>
<dbReference type="EMBL" id="JAGFMF010012160">
    <property type="protein sequence ID" value="KAG8506363.1"/>
    <property type="molecule type" value="Genomic_DNA"/>
</dbReference>
<evidence type="ECO:0000256" key="5">
    <source>
        <dbReference type="ARBA" id="ARBA00023145"/>
    </source>
</evidence>
<feature type="compositionally biased region" description="Low complexity" evidence="9">
    <location>
        <begin position="396"/>
        <end position="414"/>
    </location>
</feature>
<keyword evidence="1 8" id="KW-0645">Protease</keyword>
<evidence type="ECO:0000256" key="10">
    <source>
        <dbReference type="SAM" id="SignalP"/>
    </source>
</evidence>
<dbReference type="PRINTS" id="PR00722">
    <property type="entry name" value="CHYMOTRYPSIN"/>
</dbReference>
<accession>A0A8J6DHM3</accession>
<sequence>GEAPGWGRMGSGMQGALASRLPGQMLWLLLLVLPGPGAMAPAASGECGASRAGATGHRARTHGLPRSPEPERGPGLVAIVGGCPVAPRRFPWQVSLRYYSKDAGRWEHMCGGSLIHPRWVLTAAHCVQPAGAAGQAGGLRAGCGRAAGKAAGGQAMLTLLLRDDLEACAYRVQAGQLRLYDHDQLMKVAQVIRHPKFNQSLLAEGGGDVALMRLEAPVALSERVSSVSLPPTGLRVQPGTRCWVTGWGAIGFNTPLPWPYDLQEVEVPVVGSQECELRYQGAVPQPARQLIQDDMLCAGSQGLDACQGDSGGPLVCLRNCSWVQVGIVSWGRLCGHPDFPGVYARVASYLPWIRHPGPATRGPAGQSLRMWSPVRSGRPLPEASARRAPGQPPAAPSRAASPAPARPGSLGPAAQPWPRSAVPRQCPAAPVSTSQRTLPGGGPARLLLTRASLVSPPVRGWAPEVRIVGGMAATSRQWPWQVSLREQGKHVCGGSLIADQWVLTAAHCVPSSTNVRQLRVELGETALYTRPPGSVAVAVASVVRHPSYKDALLGKDVALLKLAHPVNFSSTIRPALLATRSSSVPPGTRCWVTGWGDIKENGGVRAGQRASGRRVLPGGRGRGAPMMNHRTATPAPKADPPAPLKGLPRPYKLQEVDVRIMGLPQCRKLYRPEPIGEDMLCAGYVNQPKGFCEVGRGCWQGRGRAGTPAAEGRVPSPAPGLRSLQAPGPLPFPSAWGPTPLSPEPAPSALPALRSPRPTVLSPQGDSGGPLVCQRRDKRWVQVAVVSFSRGCAQSHLPGVYAKVSTYLPWILSHLRGKRVPECLRSPVHQAADHHPVPPLLAMQQVFLHSGYMGTRAWRGWRPLSQVLPVCLPEVSADSRPGTPCWEAQVSLVERPAAGTASGRGRPIRPDMLCAQGPGDPCQLSQGRWWGRPAPRALADRRTTPEGLWCARQRLLAAGQRGELGRGLRPPWLAAVYTRVASSVSWIHRHILGLGGPRAGAPCAPAPGCLLTPRDPAPPRGQRPAGQVLPAAHPASDPRSRPHSRQGQQDAPDALVRTVGP</sequence>
<dbReference type="GO" id="GO:0006508">
    <property type="term" value="P:proteolysis"/>
    <property type="evidence" value="ECO:0007669"/>
    <property type="project" value="UniProtKB-KW"/>
</dbReference>
<evidence type="ECO:0000313" key="12">
    <source>
        <dbReference type="EMBL" id="KAG8506363.1"/>
    </source>
</evidence>
<dbReference type="FunFam" id="2.40.10.10:FF:000016">
    <property type="entry name" value="Tryptase beta-2"/>
    <property type="match status" value="1"/>
</dbReference>
<proteinExistence type="predicted"/>
<dbReference type="PANTHER" id="PTHR24253:SF159">
    <property type="entry name" value="SERINE PROTEASE 42"/>
    <property type="match status" value="1"/>
</dbReference>
<keyword evidence="2 10" id="KW-0732">Signal</keyword>
<feature type="region of interest" description="Disordered" evidence="9">
    <location>
        <begin position="704"/>
        <end position="769"/>
    </location>
</feature>
<dbReference type="InterPro" id="IPR009003">
    <property type="entry name" value="Peptidase_S1_PA"/>
</dbReference>
<feature type="region of interest" description="Disordered" evidence="9">
    <location>
        <begin position="43"/>
        <end position="73"/>
    </location>
</feature>
<evidence type="ECO:0000256" key="8">
    <source>
        <dbReference type="RuleBase" id="RU363034"/>
    </source>
</evidence>
<dbReference type="Proteomes" id="UP000700334">
    <property type="component" value="Unassembled WGS sequence"/>
</dbReference>
<feature type="non-terminal residue" evidence="12">
    <location>
        <position position="1061"/>
    </location>
</feature>
<feature type="region of interest" description="Disordered" evidence="9">
    <location>
        <begin position="360"/>
        <end position="443"/>
    </location>
</feature>
<comment type="caution">
    <text evidence="12">The sequence shown here is derived from an EMBL/GenBank/DDBJ whole genome shotgun (WGS) entry which is preliminary data.</text>
</comment>
<dbReference type="SUPFAM" id="SSF50494">
    <property type="entry name" value="Trypsin-like serine proteases"/>
    <property type="match status" value="3"/>
</dbReference>
<evidence type="ECO:0000256" key="9">
    <source>
        <dbReference type="SAM" id="MobiDB-lite"/>
    </source>
</evidence>
<protein>
    <submittedName>
        <fullName evidence="12">Mastin</fullName>
    </submittedName>
</protein>
<dbReference type="PANTHER" id="PTHR24253">
    <property type="entry name" value="TRANSMEMBRANE PROTEASE SERINE"/>
    <property type="match status" value="1"/>
</dbReference>
<keyword evidence="6" id="KW-1015">Disulfide bond</keyword>
<dbReference type="SMART" id="SM00020">
    <property type="entry name" value="Tryp_SPc"/>
    <property type="match status" value="2"/>
</dbReference>
<feature type="region of interest" description="Disordered" evidence="9">
    <location>
        <begin position="1010"/>
        <end position="1061"/>
    </location>
</feature>
<dbReference type="Pfam" id="PF00089">
    <property type="entry name" value="Trypsin"/>
    <property type="match status" value="4"/>
</dbReference>
<evidence type="ECO:0000256" key="6">
    <source>
        <dbReference type="ARBA" id="ARBA00023157"/>
    </source>
</evidence>
<keyword evidence="5" id="KW-0865">Zymogen</keyword>
<dbReference type="GO" id="GO:0004252">
    <property type="term" value="F:serine-type endopeptidase activity"/>
    <property type="evidence" value="ECO:0007669"/>
    <property type="project" value="InterPro"/>
</dbReference>
<evidence type="ECO:0000256" key="1">
    <source>
        <dbReference type="ARBA" id="ARBA00022670"/>
    </source>
</evidence>
<dbReference type="InterPro" id="IPR001254">
    <property type="entry name" value="Trypsin_dom"/>
</dbReference>
<keyword evidence="13" id="KW-1185">Reference proteome</keyword>
<dbReference type="PROSITE" id="PS00135">
    <property type="entry name" value="TRYPSIN_SER"/>
    <property type="match status" value="1"/>
</dbReference>
<feature type="domain" description="Peptidase S1" evidence="11">
    <location>
        <begin position="79"/>
        <end position="358"/>
    </location>
</feature>
<evidence type="ECO:0000256" key="3">
    <source>
        <dbReference type="ARBA" id="ARBA00022801"/>
    </source>
</evidence>
<dbReference type="InterPro" id="IPR018114">
    <property type="entry name" value="TRYPSIN_HIS"/>
</dbReference>
<dbReference type="OrthoDB" id="10002959at2759"/>
<feature type="signal peptide" evidence="10">
    <location>
        <begin position="1"/>
        <end position="39"/>
    </location>
</feature>
<evidence type="ECO:0000256" key="4">
    <source>
        <dbReference type="ARBA" id="ARBA00022825"/>
    </source>
</evidence>
<feature type="compositionally biased region" description="Low complexity" evidence="9">
    <location>
        <begin position="749"/>
        <end position="758"/>
    </location>
</feature>
<dbReference type="PROSITE" id="PS00134">
    <property type="entry name" value="TRYPSIN_HIS"/>
    <property type="match status" value="2"/>
</dbReference>
<feature type="chain" id="PRO_5035251023" evidence="10">
    <location>
        <begin position="40"/>
        <end position="1061"/>
    </location>
</feature>
<dbReference type="AlphaFoldDB" id="A0A8J6DHM3"/>
<keyword evidence="7" id="KW-0325">Glycoprotein</keyword>
<dbReference type="InterPro" id="IPR043504">
    <property type="entry name" value="Peptidase_S1_PA_chymotrypsin"/>
</dbReference>
<evidence type="ECO:0000256" key="2">
    <source>
        <dbReference type="ARBA" id="ARBA00022729"/>
    </source>
</evidence>
<dbReference type="PROSITE" id="PS50240">
    <property type="entry name" value="TRYPSIN_DOM"/>
    <property type="match status" value="2"/>
</dbReference>
<evidence type="ECO:0000313" key="13">
    <source>
        <dbReference type="Proteomes" id="UP000700334"/>
    </source>
</evidence>
<dbReference type="Gene3D" id="2.40.10.10">
    <property type="entry name" value="Trypsin-like serine proteases"/>
    <property type="match status" value="2"/>
</dbReference>
<evidence type="ECO:0000256" key="7">
    <source>
        <dbReference type="ARBA" id="ARBA00023180"/>
    </source>
</evidence>
<evidence type="ECO:0000259" key="11">
    <source>
        <dbReference type="PROSITE" id="PS50240"/>
    </source>
</evidence>
<dbReference type="InterPro" id="IPR033116">
    <property type="entry name" value="TRYPSIN_SER"/>
</dbReference>
<dbReference type="CDD" id="cd00190">
    <property type="entry name" value="Tryp_SPc"/>
    <property type="match status" value="2"/>
</dbReference>
<organism evidence="12 13">
    <name type="scientific">Galemys pyrenaicus</name>
    <name type="common">Iberian desman</name>
    <name type="synonym">Pyrenean desman</name>
    <dbReference type="NCBI Taxonomy" id="202257"/>
    <lineage>
        <taxon>Eukaryota</taxon>
        <taxon>Metazoa</taxon>
        <taxon>Chordata</taxon>
        <taxon>Craniata</taxon>
        <taxon>Vertebrata</taxon>
        <taxon>Euteleostomi</taxon>
        <taxon>Mammalia</taxon>
        <taxon>Eutheria</taxon>
        <taxon>Laurasiatheria</taxon>
        <taxon>Eulipotyphla</taxon>
        <taxon>Talpidae</taxon>
        <taxon>Galemys</taxon>
    </lineage>
</organism>
<reference evidence="12" key="1">
    <citation type="journal article" date="2021" name="Evol. Appl.">
        <title>The genome of the Pyrenean desman and the effects of bottlenecks and inbreeding on the genomic landscape of an endangered species.</title>
        <authorList>
            <person name="Escoda L."/>
            <person name="Castresana J."/>
        </authorList>
    </citation>
    <scope>NUCLEOTIDE SEQUENCE</scope>
    <source>
        <strain evidence="12">IBE-C5619</strain>
    </source>
</reference>
<name>A0A8J6DHM3_GALPY</name>
<feature type="domain" description="Peptidase S1" evidence="11">
    <location>
        <begin position="467"/>
        <end position="816"/>
    </location>
</feature>
<feature type="region of interest" description="Disordered" evidence="9">
    <location>
        <begin position="602"/>
        <end position="648"/>
    </location>
</feature>
<keyword evidence="4 8" id="KW-0720">Serine protease</keyword>
<dbReference type="FunFam" id="2.40.10.10:FF:000004">
    <property type="entry name" value="Tryptase gamma 1"/>
    <property type="match status" value="1"/>
</dbReference>